<dbReference type="EMBL" id="FWXZ01000001">
    <property type="protein sequence ID" value="SMC36707.1"/>
    <property type="molecule type" value="Genomic_DNA"/>
</dbReference>
<protein>
    <submittedName>
        <fullName evidence="1">Energy-coupling factor transport system ATP-binding protein</fullName>
    </submittedName>
</protein>
<gene>
    <name evidence="1" type="ORF">SAMN06297397_0324</name>
</gene>
<keyword evidence="1" id="KW-0547">Nucleotide-binding</keyword>
<sequence length="284" mass="31068">MQTDTRVQLNNVSYTYEEQAQPALSGVSAVIQPGEFVAVLGHNGSGKSTLAKLLNALYIPTEGNVLVCGYDTREEKLVWEIRQRAGMIFQNPDNQIVATVVKEDVAFGLENLGVPTEEMLPRIESSLSAVRMSKYADTAPHMLSGGQKQRVAIAGILAMEPSVIIADEATAMLDPSGRKEVLETIRTLNQQKGITVIWITHFMEEAAQADRVLVITDGQIRLSGTPAEVFDRVDEMREMHLDVPHMTALAAELRAAGMPLKTGILTVEELVEEVERLCPLKSAT</sequence>
<evidence type="ECO:0000313" key="1">
    <source>
        <dbReference type="EMBL" id="SMC36707.1"/>
    </source>
</evidence>
<name>A0AC61PHS8_9FIRM</name>
<dbReference type="Proteomes" id="UP000192328">
    <property type="component" value="Unassembled WGS sequence"/>
</dbReference>
<keyword evidence="1" id="KW-0067">ATP-binding</keyword>
<reference evidence="1" key="1">
    <citation type="submission" date="2017-04" db="EMBL/GenBank/DDBJ databases">
        <authorList>
            <person name="Varghese N."/>
            <person name="Submissions S."/>
        </authorList>
    </citation>
    <scope>NUCLEOTIDE SEQUENCE</scope>
    <source>
        <strain evidence="1">WTE2008</strain>
    </source>
</reference>
<evidence type="ECO:0000313" key="2">
    <source>
        <dbReference type="Proteomes" id="UP000192328"/>
    </source>
</evidence>
<comment type="caution">
    <text evidence="1">The sequence shown here is derived from an EMBL/GenBank/DDBJ whole genome shotgun (WGS) entry which is preliminary data.</text>
</comment>
<keyword evidence="2" id="KW-1185">Reference proteome</keyword>
<proteinExistence type="predicted"/>
<accession>A0AC61PHS8</accession>
<organism evidence="1 2">
    <name type="scientific">Aristaeella lactis</name>
    <dbReference type="NCBI Taxonomy" id="3046383"/>
    <lineage>
        <taxon>Bacteria</taxon>
        <taxon>Bacillati</taxon>
        <taxon>Bacillota</taxon>
        <taxon>Clostridia</taxon>
        <taxon>Eubacteriales</taxon>
        <taxon>Aristaeellaceae</taxon>
        <taxon>Aristaeella</taxon>
    </lineage>
</organism>